<dbReference type="KEGG" id="cyc:PCC7424_0653"/>
<dbReference type="Proteomes" id="UP000002384">
    <property type="component" value="Chromosome"/>
</dbReference>
<evidence type="ECO:0000256" key="1">
    <source>
        <dbReference type="SAM" id="MobiDB-lite"/>
    </source>
</evidence>
<organism evidence="2 3">
    <name type="scientific">Gloeothece citriformis (strain PCC 7424)</name>
    <name type="common">Cyanothece sp. (strain PCC 7424)</name>
    <dbReference type="NCBI Taxonomy" id="65393"/>
    <lineage>
        <taxon>Bacteria</taxon>
        <taxon>Bacillati</taxon>
        <taxon>Cyanobacteriota</taxon>
        <taxon>Cyanophyceae</taxon>
        <taxon>Oscillatoriophycideae</taxon>
        <taxon>Chroococcales</taxon>
        <taxon>Aphanothecaceae</taxon>
        <taxon>Gloeothece</taxon>
        <taxon>Gloeothece citriformis</taxon>
    </lineage>
</organism>
<feature type="region of interest" description="Disordered" evidence="1">
    <location>
        <begin position="1"/>
        <end position="60"/>
    </location>
</feature>
<sequence>MNQSNQEQPQKNPPPKTTKNSLTPEDLNEVENPREFVENPAVAPPPLEPPQDLRVDLFKD</sequence>
<dbReference type="EMBL" id="CP001291">
    <property type="protein sequence ID" value="ACK69112.1"/>
    <property type="molecule type" value="Genomic_DNA"/>
</dbReference>
<reference evidence="3" key="1">
    <citation type="journal article" date="2011" name="MBio">
        <title>Novel metabolic attributes of the genus Cyanothece, comprising a group of unicellular nitrogen-fixing Cyanobacteria.</title>
        <authorList>
            <person name="Bandyopadhyay A."/>
            <person name="Elvitigala T."/>
            <person name="Welsh E."/>
            <person name="Stockel J."/>
            <person name="Liberton M."/>
            <person name="Min H."/>
            <person name="Sherman L.A."/>
            <person name="Pakrasi H.B."/>
        </authorList>
    </citation>
    <scope>NUCLEOTIDE SEQUENCE [LARGE SCALE GENOMIC DNA]</scope>
    <source>
        <strain evidence="3">PCC 7424</strain>
    </source>
</reference>
<proteinExistence type="predicted"/>
<dbReference type="AlphaFoldDB" id="B7KET7"/>
<feature type="compositionally biased region" description="Low complexity" evidence="1">
    <location>
        <begin position="1"/>
        <end position="10"/>
    </location>
</feature>
<protein>
    <submittedName>
        <fullName evidence="2">Uncharacterized protein</fullName>
    </submittedName>
</protein>
<keyword evidence="3" id="KW-1185">Reference proteome</keyword>
<evidence type="ECO:0000313" key="3">
    <source>
        <dbReference type="Proteomes" id="UP000002384"/>
    </source>
</evidence>
<dbReference type="HOGENOM" id="CLU_195141_0_0_3"/>
<dbReference type="RefSeq" id="WP_012598059.1">
    <property type="nucleotide sequence ID" value="NC_011729.1"/>
</dbReference>
<gene>
    <name evidence="2" type="ordered locus">PCC7424_0653</name>
</gene>
<evidence type="ECO:0000313" key="2">
    <source>
        <dbReference type="EMBL" id="ACK69112.1"/>
    </source>
</evidence>
<dbReference type="eggNOG" id="ENOG5030R48">
    <property type="taxonomic scope" value="Bacteria"/>
</dbReference>
<feature type="compositionally biased region" description="Basic and acidic residues" evidence="1">
    <location>
        <begin position="51"/>
        <end position="60"/>
    </location>
</feature>
<name>B7KET7_GLOC7</name>
<accession>B7KET7</accession>